<dbReference type="InterPro" id="IPR008949">
    <property type="entry name" value="Isoprenoid_synthase_dom_sf"/>
</dbReference>
<dbReference type="OrthoDB" id="1923994at2759"/>
<dbReference type="GO" id="GO:0046872">
    <property type="term" value="F:metal ion binding"/>
    <property type="evidence" value="ECO:0007669"/>
    <property type="project" value="UniProtKB-KW"/>
</dbReference>
<proteinExistence type="inferred from homology"/>
<keyword evidence="6" id="KW-1185">Reference proteome</keyword>
<reference evidence="5 6" key="1">
    <citation type="submission" date="2017-09" db="EMBL/GenBank/DDBJ databases">
        <title>WGS assembly of Aquilegia coerulea Goldsmith.</title>
        <authorList>
            <person name="Hodges S."/>
            <person name="Kramer E."/>
            <person name="Nordborg M."/>
            <person name="Tomkins J."/>
            <person name="Borevitz J."/>
            <person name="Derieg N."/>
            <person name="Yan J."/>
            <person name="Mihaltcheva S."/>
            <person name="Hayes R.D."/>
            <person name="Rokhsar D."/>
        </authorList>
    </citation>
    <scope>NUCLEOTIDE SEQUENCE [LARGE SCALE GENOMIC DNA]</scope>
    <source>
        <strain evidence="6">cv. Goldsmith</strain>
    </source>
</reference>
<name>A0A2G5EQ46_AQUCA</name>
<dbReference type="GO" id="GO:0008299">
    <property type="term" value="P:isoprenoid biosynthetic process"/>
    <property type="evidence" value="ECO:0007669"/>
    <property type="project" value="InterPro"/>
</dbReference>
<dbReference type="PANTHER" id="PTHR43281">
    <property type="entry name" value="FARNESYL DIPHOSPHATE SYNTHASE"/>
    <property type="match status" value="1"/>
</dbReference>
<comment type="cofactor">
    <cofactor evidence="1">
        <name>Mg(2+)</name>
        <dbReference type="ChEBI" id="CHEBI:18420"/>
    </cofactor>
</comment>
<evidence type="ECO:0000313" key="5">
    <source>
        <dbReference type="EMBL" id="PIA57841.1"/>
    </source>
</evidence>
<dbReference type="Proteomes" id="UP000230069">
    <property type="component" value="Unassembled WGS sequence"/>
</dbReference>
<dbReference type="Pfam" id="PF00348">
    <property type="entry name" value="polyprenyl_synt"/>
    <property type="match status" value="1"/>
</dbReference>
<accession>A0A2G5EQ46</accession>
<dbReference type="PANTHER" id="PTHR43281:SF6">
    <property type="entry name" value="HETERODIMERIC GERANYLGERANYL PYROPHOSPHATE SYNTHASE SMALL SUBUNIT, CHLOROPLASTIC-LIKE"/>
    <property type="match status" value="1"/>
</dbReference>
<dbReference type="AlphaFoldDB" id="A0A2G5EQ46"/>
<dbReference type="STRING" id="218851.A0A2G5EQ46"/>
<dbReference type="InParanoid" id="A0A2G5EQ46"/>
<dbReference type="Gene3D" id="1.10.600.10">
    <property type="entry name" value="Farnesyl Diphosphate Synthase"/>
    <property type="match status" value="1"/>
</dbReference>
<evidence type="ECO:0000256" key="1">
    <source>
        <dbReference type="ARBA" id="ARBA00001946"/>
    </source>
</evidence>
<dbReference type="GO" id="GO:0004659">
    <property type="term" value="F:prenyltransferase activity"/>
    <property type="evidence" value="ECO:0007669"/>
    <property type="project" value="InterPro"/>
</dbReference>
<sequence length="195" mass="21662">MPSSDKLMEKHKPNVHHAYDANIELLTADGLFPLGYELLAELDDPTDALLERILRVIIEISTTMGSQGMVDGQYIQQLCMGSDGDEMCEVGWVHHVCEKKEGRLYACGAACGAILGGGTNEEIEKLKRYGFYVGMMNGMMMHGVKLEDTKLLQMIEGFRNLALKELESFQDRNIDIIQSLMDGFVPKSDQASLIA</sequence>
<evidence type="ECO:0000313" key="6">
    <source>
        <dbReference type="Proteomes" id="UP000230069"/>
    </source>
</evidence>
<dbReference type="InterPro" id="IPR000092">
    <property type="entry name" value="Polyprenyl_synt"/>
</dbReference>
<organism evidence="5 6">
    <name type="scientific">Aquilegia coerulea</name>
    <name type="common">Rocky mountain columbine</name>
    <dbReference type="NCBI Taxonomy" id="218851"/>
    <lineage>
        <taxon>Eukaryota</taxon>
        <taxon>Viridiplantae</taxon>
        <taxon>Streptophyta</taxon>
        <taxon>Embryophyta</taxon>
        <taxon>Tracheophyta</taxon>
        <taxon>Spermatophyta</taxon>
        <taxon>Magnoliopsida</taxon>
        <taxon>Ranunculales</taxon>
        <taxon>Ranunculaceae</taxon>
        <taxon>Thalictroideae</taxon>
        <taxon>Aquilegia</taxon>
    </lineage>
</organism>
<keyword evidence="4" id="KW-0460">Magnesium</keyword>
<dbReference type="EMBL" id="KZ305022">
    <property type="protein sequence ID" value="PIA57841.1"/>
    <property type="molecule type" value="Genomic_DNA"/>
</dbReference>
<evidence type="ECO:0000256" key="3">
    <source>
        <dbReference type="ARBA" id="ARBA00022723"/>
    </source>
</evidence>
<evidence type="ECO:0000256" key="4">
    <source>
        <dbReference type="ARBA" id="ARBA00022842"/>
    </source>
</evidence>
<keyword evidence="3" id="KW-0479">Metal-binding</keyword>
<evidence type="ECO:0000256" key="2">
    <source>
        <dbReference type="ARBA" id="ARBA00006706"/>
    </source>
</evidence>
<dbReference type="SUPFAM" id="SSF48576">
    <property type="entry name" value="Terpenoid synthases"/>
    <property type="match status" value="1"/>
</dbReference>
<gene>
    <name evidence="5" type="ORF">AQUCO_00500037v1</name>
</gene>
<comment type="similarity">
    <text evidence="2">Belongs to the FPP/GGPP synthase family.</text>
</comment>
<protein>
    <submittedName>
        <fullName evidence="5">Uncharacterized protein</fullName>
    </submittedName>
</protein>